<dbReference type="Proteomes" id="UP000199630">
    <property type="component" value="Unassembled WGS sequence"/>
</dbReference>
<gene>
    <name evidence="2" type="ORF">SAMN04487991_2614</name>
</gene>
<organism evidence="2 3">
    <name type="scientific">Celeribacter neptunius</name>
    <dbReference type="NCBI Taxonomy" id="588602"/>
    <lineage>
        <taxon>Bacteria</taxon>
        <taxon>Pseudomonadati</taxon>
        <taxon>Pseudomonadota</taxon>
        <taxon>Alphaproteobacteria</taxon>
        <taxon>Rhodobacterales</taxon>
        <taxon>Roseobacteraceae</taxon>
        <taxon>Celeribacter</taxon>
    </lineage>
</organism>
<feature type="region of interest" description="Disordered" evidence="1">
    <location>
        <begin position="49"/>
        <end position="80"/>
    </location>
</feature>
<name>A0A1I3T880_9RHOB</name>
<dbReference type="STRING" id="588602.SAMN04487991_2614"/>
<dbReference type="EMBL" id="FORH01000005">
    <property type="protein sequence ID" value="SFJ67145.1"/>
    <property type="molecule type" value="Genomic_DNA"/>
</dbReference>
<protein>
    <submittedName>
        <fullName evidence="2">Uncharacterized protein</fullName>
    </submittedName>
</protein>
<evidence type="ECO:0000313" key="2">
    <source>
        <dbReference type="EMBL" id="SFJ67145.1"/>
    </source>
</evidence>
<proteinExistence type="predicted"/>
<evidence type="ECO:0000313" key="3">
    <source>
        <dbReference type="Proteomes" id="UP000199630"/>
    </source>
</evidence>
<dbReference type="AlphaFoldDB" id="A0A1I3T880"/>
<feature type="compositionally biased region" description="Basic residues" evidence="1">
    <location>
        <begin position="69"/>
        <end position="80"/>
    </location>
</feature>
<sequence>MLPTPVPRLSPRNSSMLTDNFREHSFHIERNFGFAGSASHDALRVRQKRVEGVSGRPAVAPDTNLKTSRTARRKPNGQRKMKGVIGFYQTRIRMHLQEFGGIAILDSQALFPRCLL</sequence>
<reference evidence="3" key="1">
    <citation type="submission" date="2016-10" db="EMBL/GenBank/DDBJ databases">
        <authorList>
            <person name="Varghese N."/>
            <person name="Submissions S."/>
        </authorList>
    </citation>
    <scope>NUCLEOTIDE SEQUENCE [LARGE SCALE GENOMIC DNA]</scope>
    <source>
        <strain evidence="3">DSM 26471</strain>
    </source>
</reference>
<evidence type="ECO:0000256" key="1">
    <source>
        <dbReference type="SAM" id="MobiDB-lite"/>
    </source>
</evidence>
<keyword evidence="3" id="KW-1185">Reference proteome</keyword>
<accession>A0A1I3T880</accession>